<organism evidence="7">
    <name type="scientific">Kwoniella bestiolae CBS 10118</name>
    <dbReference type="NCBI Taxonomy" id="1296100"/>
    <lineage>
        <taxon>Eukaryota</taxon>
        <taxon>Fungi</taxon>
        <taxon>Dikarya</taxon>
        <taxon>Basidiomycota</taxon>
        <taxon>Agaricomycotina</taxon>
        <taxon>Tremellomycetes</taxon>
        <taxon>Tremellales</taxon>
        <taxon>Cryptococcaceae</taxon>
        <taxon>Kwoniella</taxon>
    </lineage>
</organism>
<sequence>MHIPTGVIGILTLWIGIWSTNRFKARWIVILIITLAPIAGVTAICRLARDNTAGLMASFYIAYILSGIQPLLYSWANLSAAGTTKRVVTFSTMFVFQCTGNIIGPQGMYFHLSNHMLLIPGSLYISKCIGAMRIYLAHLSRKQAANRAATGLPAELKDMSIMPIPEAERYKKELTEYMKDHGSDEAEVI</sequence>
<dbReference type="AlphaFoldDB" id="A0A1B9GCK7"/>
<feature type="transmembrane region" description="Helical" evidence="6">
    <location>
        <begin position="87"/>
        <end position="104"/>
    </location>
</feature>
<dbReference type="EMBL" id="KI894018">
    <property type="protein sequence ID" value="OCF28752.1"/>
    <property type="molecule type" value="Genomic_DNA"/>
</dbReference>
<feature type="transmembrane region" description="Helical" evidence="6">
    <location>
        <begin position="27"/>
        <end position="49"/>
    </location>
</feature>
<comment type="subcellular location">
    <subcellularLocation>
        <location evidence="1">Membrane</location>
        <topology evidence="1">Multi-pass membrane protein</topology>
    </subcellularLocation>
</comment>
<keyword evidence="3 6" id="KW-0812">Transmembrane</keyword>
<evidence type="ECO:0000256" key="5">
    <source>
        <dbReference type="ARBA" id="ARBA00023136"/>
    </source>
</evidence>
<name>A0A1B9GCK7_9TREE</name>
<dbReference type="PANTHER" id="PTHR43791:SF59">
    <property type="entry name" value="TRANSPORTER, PUTATIVE (AFU_ORTHOLOGUE AFUA_1G06550)-RELATED"/>
    <property type="match status" value="1"/>
</dbReference>
<evidence type="ECO:0000256" key="6">
    <source>
        <dbReference type="SAM" id="Phobius"/>
    </source>
</evidence>
<dbReference type="SUPFAM" id="SSF103473">
    <property type="entry name" value="MFS general substrate transporter"/>
    <property type="match status" value="1"/>
</dbReference>
<reference evidence="7" key="1">
    <citation type="submission" date="2013-07" db="EMBL/GenBank/DDBJ databases">
        <title>The Genome Sequence of Cryptococcus bestiolae CBS10118.</title>
        <authorList>
            <consortium name="The Broad Institute Genome Sequencing Platform"/>
            <person name="Cuomo C."/>
            <person name="Litvintseva A."/>
            <person name="Chen Y."/>
            <person name="Heitman J."/>
            <person name="Sun S."/>
            <person name="Springer D."/>
            <person name="Dromer F."/>
            <person name="Young S.K."/>
            <person name="Zeng Q."/>
            <person name="Gargeya S."/>
            <person name="Fitzgerald M."/>
            <person name="Abouelleil A."/>
            <person name="Alvarado L."/>
            <person name="Berlin A.M."/>
            <person name="Chapman S.B."/>
            <person name="Dewar J."/>
            <person name="Goldberg J."/>
            <person name="Griggs A."/>
            <person name="Gujja S."/>
            <person name="Hansen M."/>
            <person name="Howarth C."/>
            <person name="Imamovic A."/>
            <person name="Larimer J."/>
            <person name="McCowan C."/>
            <person name="Murphy C."/>
            <person name="Pearson M."/>
            <person name="Priest M."/>
            <person name="Roberts A."/>
            <person name="Saif S."/>
            <person name="Shea T."/>
            <person name="Sykes S."/>
            <person name="Wortman J."/>
            <person name="Nusbaum C."/>
            <person name="Birren B."/>
        </authorList>
    </citation>
    <scope>NUCLEOTIDE SEQUENCE [LARGE SCALE GENOMIC DNA]</scope>
    <source>
        <strain evidence="7">CBS 10118</strain>
    </source>
</reference>
<feature type="transmembrane region" description="Helical" evidence="6">
    <location>
        <begin position="55"/>
        <end position="75"/>
    </location>
</feature>
<evidence type="ECO:0000256" key="3">
    <source>
        <dbReference type="ARBA" id="ARBA00022692"/>
    </source>
</evidence>
<dbReference type="GO" id="GO:0022857">
    <property type="term" value="F:transmembrane transporter activity"/>
    <property type="evidence" value="ECO:0007669"/>
    <property type="project" value="TreeGrafter"/>
</dbReference>
<accession>A0A1B9GCK7</accession>
<dbReference type="InterPro" id="IPR036259">
    <property type="entry name" value="MFS_trans_sf"/>
</dbReference>
<keyword evidence="2" id="KW-0813">Transport</keyword>
<dbReference type="GO" id="GO:0016020">
    <property type="term" value="C:membrane"/>
    <property type="evidence" value="ECO:0007669"/>
    <property type="project" value="UniProtKB-SubCell"/>
</dbReference>
<feature type="transmembrane region" description="Helical" evidence="6">
    <location>
        <begin position="116"/>
        <end position="136"/>
    </location>
</feature>
<dbReference type="PANTHER" id="PTHR43791">
    <property type="entry name" value="PERMEASE-RELATED"/>
    <property type="match status" value="1"/>
</dbReference>
<evidence type="ECO:0000256" key="1">
    <source>
        <dbReference type="ARBA" id="ARBA00004141"/>
    </source>
</evidence>
<keyword evidence="4 6" id="KW-1133">Transmembrane helix</keyword>
<gene>
    <name evidence="7" type="ORF">I302_00241</name>
</gene>
<keyword evidence="5 6" id="KW-0472">Membrane</keyword>
<reference evidence="7" key="2">
    <citation type="submission" date="2014-01" db="EMBL/GenBank/DDBJ databases">
        <title>Evolution of pathogenesis and genome organization in the Tremellales.</title>
        <authorList>
            <person name="Cuomo C."/>
            <person name="Litvintseva A."/>
            <person name="Heitman J."/>
            <person name="Chen Y."/>
            <person name="Sun S."/>
            <person name="Springer D."/>
            <person name="Dromer F."/>
            <person name="Young S."/>
            <person name="Zeng Q."/>
            <person name="Chapman S."/>
            <person name="Gujja S."/>
            <person name="Saif S."/>
            <person name="Birren B."/>
        </authorList>
    </citation>
    <scope>NUCLEOTIDE SEQUENCE</scope>
    <source>
        <strain evidence="7">CBS 10118</strain>
    </source>
</reference>
<dbReference type="OrthoDB" id="6730379at2759"/>
<evidence type="ECO:0000313" key="7">
    <source>
        <dbReference type="EMBL" id="OCF28752.1"/>
    </source>
</evidence>
<dbReference type="VEuPathDB" id="FungiDB:I302_00241"/>
<proteinExistence type="predicted"/>
<protein>
    <submittedName>
        <fullName evidence="7">Uncharacterized protein</fullName>
    </submittedName>
</protein>
<evidence type="ECO:0000256" key="4">
    <source>
        <dbReference type="ARBA" id="ARBA00022989"/>
    </source>
</evidence>
<evidence type="ECO:0000256" key="2">
    <source>
        <dbReference type="ARBA" id="ARBA00022448"/>
    </source>
</evidence>